<dbReference type="Pfam" id="PF00106">
    <property type="entry name" value="adh_short"/>
    <property type="match status" value="1"/>
</dbReference>
<proteinExistence type="predicted"/>
<dbReference type="AlphaFoldDB" id="A0A9D4NIC8"/>
<dbReference type="PANTHER" id="PTHR43157">
    <property type="entry name" value="PHOSPHATIDYLINOSITOL-GLYCAN BIOSYNTHESIS CLASS F PROTEIN-RELATED"/>
    <property type="match status" value="1"/>
</dbReference>
<accession>A0A9D4NIC8</accession>
<evidence type="ECO:0000313" key="3">
    <source>
        <dbReference type="EMBL" id="KAH3894079.1"/>
    </source>
</evidence>
<feature type="non-terminal residue" evidence="3">
    <location>
        <position position="1"/>
    </location>
</feature>
<dbReference type="EMBL" id="JAIWYP010000001">
    <property type="protein sequence ID" value="KAH3894079.1"/>
    <property type="molecule type" value="Genomic_DNA"/>
</dbReference>
<keyword evidence="4" id="KW-1185">Reference proteome</keyword>
<dbReference type="CDD" id="cd05327">
    <property type="entry name" value="retinol-DH_like_SDR_c_like"/>
    <property type="match status" value="1"/>
</dbReference>
<dbReference type="InterPro" id="IPR036291">
    <property type="entry name" value="NAD(P)-bd_dom_sf"/>
</dbReference>
<evidence type="ECO:0000256" key="2">
    <source>
        <dbReference type="SAM" id="MobiDB-lite"/>
    </source>
</evidence>
<dbReference type="Gene3D" id="3.40.50.720">
    <property type="entry name" value="NAD(P)-binding Rossmann-like Domain"/>
    <property type="match status" value="1"/>
</dbReference>
<evidence type="ECO:0000256" key="1">
    <source>
        <dbReference type="ARBA" id="ARBA00023002"/>
    </source>
</evidence>
<dbReference type="Proteomes" id="UP000828390">
    <property type="component" value="Unassembled WGS sequence"/>
</dbReference>
<dbReference type="GO" id="GO:0016491">
    <property type="term" value="F:oxidoreductase activity"/>
    <property type="evidence" value="ECO:0007669"/>
    <property type="project" value="UniProtKB-KW"/>
</dbReference>
<organism evidence="3 4">
    <name type="scientific">Dreissena polymorpha</name>
    <name type="common">Zebra mussel</name>
    <name type="synonym">Mytilus polymorpha</name>
    <dbReference type="NCBI Taxonomy" id="45954"/>
    <lineage>
        <taxon>Eukaryota</taxon>
        <taxon>Metazoa</taxon>
        <taxon>Spiralia</taxon>
        <taxon>Lophotrochozoa</taxon>
        <taxon>Mollusca</taxon>
        <taxon>Bivalvia</taxon>
        <taxon>Autobranchia</taxon>
        <taxon>Heteroconchia</taxon>
        <taxon>Euheterodonta</taxon>
        <taxon>Imparidentia</taxon>
        <taxon>Neoheterodontei</taxon>
        <taxon>Myida</taxon>
        <taxon>Dreissenoidea</taxon>
        <taxon>Dreissenidae</taxon>
        <taxon>Dreissena</taxon>
    </lineage>
</organism>
<feature type="region of interest" description="Disordered" evidence="2">
    <location>
        <begin position="273"/>
        <end position="308"/>
    </location>
</feature>
<dbReference type="SUPFAM" id="SSF51735">
    <property type="entry name" value="NAD(P)-binding Rossmann-fold domains"/>
    <property type="match status" value="1"/>
</dbReference>
<reference evidence="3" key="2">
    <citation type="submission" date="2020-11" db="EMBL/GenBank/DDBJ databases">
        <authorList>
            <person name="McCartney M.A."/>
            <person name="Auch B."/>
            <person name="Kono T."/>
            <person name="Mallez S."/>
            <person name="Becker A."/>
            <person name="Gohl D.M."/>
            <person name="Silverstein K.A.T."/>
            <person name="Koren S."/>
            <person name="Bechman K.B."/>
            <person name="Herman A."/>
            <person name="Abrahante J.E."/>
            <person name="Garbe J."/>
        </authorList>
    </citation>
    <scope>NUCLEOTIDE SEQUENCE</scope>
    <source>
        <strain evidence="3">Duluth1</strain>
        <tissue evidence="3">Whole animal</tissue>
    </source>
</reference>
<evidence type="ECO:0008006" key="5">
    <source>
        <dbReference type="Google" id="ProtNLM"/>
    </source>
</evidence>
<reference evidence="3" key="1">
    <citation type="journal article" date="2019" name="bioRxiv">
        <title>The Genome of the Zebra Mussel, Dreissena polymorpha: A Resource for Invasive Species Research.</title>
        <authorList>
            <person name="McCartney M.A."/>
            <person name="Auch B."/>
            <person name="Kono T."/>
            <person name="Mallez S."/>
            <person name="Zhang Y."/>
            <person name="Obille A."/>
            <person name="Becker A."/>
            <person name="Abrahante J.E."/>
            <person name="Garbe J."/>
            <person name="Badalamenti J.P."/>
            <person name="Herman A."/>
            <person name="Mangelson H."/>
            <person name="Liachko I."/>
            <person name="Sullivan S."/>
            <person name="Sone E.D."/>
            <person name="Koren S."/>
            <person name="Silverstein K.A.T."/>
            <person name="Beckman K.B."/>
            <person name="Gohl D.M."/>
        </authorList>
    </citation>
    <scope>NUCLEOTIDE SEQUENCE</scope>
    <source>
        <strain evidence="3">Duluth1</strain>
        <tissue evidence="3">Whole animal</tissue>
    </source>
</reference>
<dbReference type="PANTHER" id="PTHR43157:SF31">
    <property type="entry name" value="PHOSPHATIDYLINOSITOL-GLYCAN BIOSYNTHESIS CLASS F PROTEIN"/>
    <property type="match status" value="1"/>
</dbReference>
<protein>
    <recommendedName>
        <fullName evidence="5">Retinol dehydrogenase 12</fullName>
    </recommendedName>
</protein>
<name>A0A9D4NIC8_DREPO</name>
<keyword evidence="1" id="KW-0560">Oxidoreductase</keyword>
<gene>
    <name evidence="3" type="ORF">DPMN_018236</name>
</gene>
<sequence>ANTGIGRATATELSRRGGRVIIACRDRCKGEAVALQIRSKTRNPDVYCYELDLASLSSIKEFVNEFNNREPVLHVLINNAAYMGPKATTVDGYEKSLGVNYLGHFYLTYLLQDKLKRGAPSRIINLISDTYSKATFNFEDLALTKYDIMTAYARSKLAMVMFTMELHRRWSAEIVHSYGVHPGWVSSDLQRSWPGISGNVLRACSRILFKSPEDGCQTVVFCAVAEKLRELSGKCFENCNIFKLRNSAKDHETCEKLWNVSMHLCGLESEIPETAHAETKPEPENKVQKVQVQNIGPVKMEPETKKGK</sequence>
<feature type="compositionally biased region" description="Basic and acidic residues" evidence="2">
    <location>
        <begin position="273"/>
        <end position="287"/>
    </location>
</feature>
<evidence type="ECO:0000313" key="4">
    <source>
        <dbReference type="Proteomes" id="UP000828390"/>
    </source>
</evidence>
<comment type="caution">
    <text evidence="3">The sequence shown here is derived from an EMBL/GenBank/DDBJ whole genome shotgun (WGS) entry which is preliminary data.</text>
</comment>
<dbReference type="InterPro" id="IPR002347">
    <property type="entry name" value="SDR_fam"/>
</dbReference>